<keyword evidence="1" id="KW-0472">Membrane</keyword>
<comment type="caution">
    <text evidence="2">The sequence shown here is derived from an EMBL/GenBank/DDBJ whole genome shotgun (WGS) entry which is preliminary data.</text>
</comment>
<evidence type="ECO:0000313" key="2">
    <source>
        <dbReference type="EMBL" id="MBD1373391.1"/>
    </source>
</evidence>
<gene>
    <name evidence="2" type="ORF">IC620_13635</name>
</gene>
<evidence type="ECO:0000256" key="1">
    <source>
        <dbReference type="SAM" id="Phobius"/>
    </source>
</evidence>
<dbReference type="Proteomes" id="UP000661691">
    <property type="component" value="Unassembled WGS sequence"/>
</dbReference>
<proteinExistence type="predicted"/>
<dbReference type="RefSeq" id="WP_191140779.1">
    <property type="nucleotide sequence ID" value="NZ_JACXAG020000008.1"/>
</dbReference>
<feature type="transmembrane region" description="Helical" evidence="1">
    <location>
        <begin position="6"/>
        <end position="23"/>
    </location>
</feature>
<reference evidence="2" key="1">
    <citation type="submission" date="2020-09" db="EMBL/GenBank/DDBJ databases">
        <title>A novel bacterium of genus Hazenella, isolated from South China Sea.</title>
        <authorList>
            <person name="Huang H."/>
            <person name="Mo K."/>
            <person name="Hu Y."/>
        </authorList>
    </citation>
    <scope>NUCLEOTIDE SEQUENCE</scope>
    <source>
        <strain evidence="2">IB182357</strain>
    </source>
</reference>
<accession>A0A926N7J4</accession>
<protein>
    <submittedName>
        <fullName evidence="2">Uncharacterized protein</fullName>
    </submittedName>
</protein>
<keyword evidence="3" id="KW-1185">Reference proteome</keyword>
<keyword evidence="1" id="KW-0812">Transmembrane</keyword>
<dbReference type="EMBL" id="JACXAH010000024">
    <property type="protein sequence ID" value="MBD1373391.1"/>
    <property type="molecule type" value="Genomic_DNA"/>
</dbReference>
<sequence length="81" mass="9622">MKNKFVIGTVSTIMALVLIFAFYKMWGSDYTLIVPTETLNEERRAEYIKTFAEKDIDHKIDEQGNTHVKREDRWKYVICCE</sequence>
<dbReference type="AlphaFoldDB" id="A0A926N7J4"/>
<evidence type="ECO:0000313" key="3">
    <source>
        <dbReference type="Proteomes" id="UP000661691"/>
    </source>
</evidence>
<name>A0A926N7J4_9BACL</name>
<organism evidence="2 3">
    <name type="scientific">Polycladospora coralii</name>
    <dbReference type="NCBI Taxonomy" id="2771432"/>
    <lineage>
        <taxon>Bacteria</taxon>
        <taxon>Bacillati</taxon>
        <taxon>Bacillota</taxon>
        <taxon>Bacilli</taxon>
        <taxon>Bacillales</taxon>
        <taxon>Thermoactinomycetaceae</taxon>
        <taxon>Polycladospora</taxon>
    </lineage>
</organism>
<keyword evidence="1" id="KW-1133">Transmembrane helix</keyword>